<protein>
    <submittedName>
        <fullName evidence="3">DUF308 domain-containing protein</fullName>
    </submittedName>
</protein>
<dbReference type="Pfam" id="PF03729">
    <property type="entry name" value="DUF308"/>
    <property type="match status" value="2"/>
</dbReference>
<evidence type="ECO:0000256" key="1">
    <source>
        <dbReference type="SAM" id="MobiDB-lite"/>
    </source>
</evidence>
<feature type="transmembrane region" description="Helical" evidence="2">
    <location>
        <begin position="103"/>
        <end position="121"/>
    </location>
</feature>
<proteinExistence type="predicted"/>
<dbReference type="InterPro" id="IPR005325">
    <property type="entry name" value="DUF308_memb"/>
</dbReference>
<keyword evidence="2" id="KW-0472">Membrane</keyword>
<gene>
    <name evidence="3" type="ORF">JHU38_03820</name>
</gene>
<keyword evidence="4" id="KW-1185">Reference proteome</keyword>
<keyword evidence="2" id="KW-0812">Transmembrane</keyword>
<feature type="region of interest" description="Disordered" evidence="1">
    <location>
        <begin position="199"/>
        <end position="220"/>
    </location>
</feature>
<comment type="caution">
    <text evidence="3">The sequence shown here is derived from an EMBL/GenBank/DDBJ whole genome shotgun (WGS) entry which is preliminary data.</text>
</comment>
<dbReference type="Proteomes" id="UP000664265">
    <property type="component" value="Unassembled WGS sequence"/>
</dbReference>
<feature type="transmembrane region" description="Helical" evidence="2">
    <location>
        <begin position="31"/>
        <end position="52"/>
    </location>
</feature>
<feature type="compositionally biased region" description="Acidic residues" evidence="1">
    <location>
        <begin position="209"/>
        <end position="220"/>
    </location>
</feature>
<reference evidence="3 4" key="1">
    <citation type="submission" date="2021-01" db="EMBL/GenBank/DDBJ databases">
        <title>Prevotella A2931 sp. nov.</title>
        <authorList>
            <person name="Buhl M."/>
            <person name="Oberhettinger P."/>
        </authorList>
    </citation>
    <scope>NUCLEOTIDE SEQUENCE [LARGE SCALE GENOMIC DNA]</scope>
    <source>
        <strain evidence="3 4">A2931</strain>
    </source>
</reference>
<dbReference type="EMBL" id="JAERMS010000007">
    <property type="protein sequence ID" value="MBO1362911.1"/>
    <property type="molecule type" value="Genomic_DNA"/>
</dbReference>
<evidence type="ECO:0000313" key="3">
    <source>
        <dbReference type="EMBL" id="MBO1362911.1"/>
    </source>
</evidence>
<feature type="transmembrane region" description="Helical" evidence="2">
    <location>
        <begin position="79"/>
        <end position="97"/>
    </location>
</feature>
<evidence type="ECO:0000256" key="2">
    <source>
        <dbReference type="SAM" id="Phobius"/>
    </source>
</evidence>
<sequence length="220" mass="24132">MRVLQSSFFRAIIAIVIGALLVQYREQTVQWITISIGVLFFLSGIISCATYVSATRSTASDMEIFDANGDKIAPLKPNFPIVGLGSLILGIILALMPTTFINWLMYILAAILILGAINQFVNLASATKYARVGAFYWIMPSLILLIGIIAILYPQATASAPMFVIGWCMIVYGVVECLNSIKIHQCYKAFAKAEEARQAQQQLPSSDDNQVEETISEPAE</sequence>
<feature type="transmembrane region" description="Helical" evidence="2">
    <location>
        <begin position="7"/>
        <end position="25"/>
    </location>
</feature>
<name>A0ABS3M498_9BACT</name>
<feature type="transmembrane region" description="Helical" evidence="2">
    <location>
        <begin position="133"/>
        <end position="153"/>
    </location>
</feature>
<dbReference type="RefSeq" id="WP_107582214.1">
    <property type="nucleotide sequence ID" value="NZ_JAERMS010000007.1"/>
</dbReference>
<feature type="transmembrane region" description="Helical" evidence="2">
    <location>
        <begin position="159"/>
        <end position="178"/>
    </location>
</feature>
<organism evidence="3 4">
    <name type="scientific">Prevotella illustrans</name>
    <dbReference type="NCBI Taxonomy" id="2800387"/>
    <lineage>
        <taxon>Bacteria</taxon>
        <taxon>Pseudomonadati</taxon>
        <taxon>Bacteroidota</taxon>
        <taxon>Bacteroidia</taxon>
        <taxon>Bacteroidales</taxon>
        <taxon>Prevotellaceae</taxon>
        <taxon>Prevotella</taxon>
    </lineage>
</organism>
<keyword evidence="2" id="KW-1133">Transmembrane helix</keyword>
<accession>A0ABS3M498</accession>
<evidence type="ECO:0000313" key="4">
    <source>
        <dbReference type="Proteomes" id="UP000664265"/>
    </source>
</evidence>